<gene>
    <name evidence="6" type="ORF">OJ962_21525</name>
</gene>
<keyword evidence="2 6" id="KW-0255">Endonuclease</keyword>
<dbReference type="InterPro" id="IPR037057">
    <property type="entry name" value="DNA_rep_MutH/T2_RE_sf"/>
</dbReference>
<evidence type="ECO:0000256" key="1">
    <source>
        <dbReference type="ARBA" id="ARBA00022722"/>
    </source>
</evidence>
<dbReference type="Gene3D" id="3.40.600.10">
    <property type="entry name" value="DNA mismatch repair MutH/Restriction endonuclease, type II"/>
    <property type="match status" value="1"/>
</dbReference>
<dbReference type="InterPro" id="IPR015210">
    <property type="entry name" value="NaeI"/>
</dbReference>
<protein>
    <submittedName>
        <fullName evidence="6">NaeI family type II restriction endonuclease</fullName>
    </submittedName>
</protein>
<evidence type="ECO:0000256" key="2">
    <source>
        <dbReference type="ARBA" id="ARBA00022759"/>
    </source>
</evidence>
<feature type="region of interest" description="Disordered" evidence="4">
    <location>
        <begin position="276"/>
        <end position="296"/>
    </location>
</feature>
<dbReference type="CDD" id="cd22338">
    <property type="entry name" value="NaeI-like"/>
    <property type="match status" value="1"/>
</dbReference>
<proteinExistence type="predicted"/>
<dbReference type="InterPro" id="IPR011335">
    <property type="entry name" value="Restrct_endonuc-II-like"/>
</dbReference>
<keyword evidence="3" id="KW-0378">Hydrolase</keyword>
<accession>A0ABT4RNV5</accession>
<keyword evidence="1" id="KW-0540">Nuclease</keyword>
<dbReference type="EMBL" id="JAPCID010000033">
    <property type="protein sequence ID" value="MDA0140098.1"/>
    <property type="molecule type" value="Genomic_DNA"/>
</dbReference>
<evidence type="ECO:0000313" key="7">
    <source>
        <dbReference type="Proteomes" id="UP001147700"/>
    </source>
</evidence>
<dbReference type="InterPro" id="IPR036388">
    <property type="entry name" value="WH-like_DNA-bd_sf"/>
</dbReference>
<evidence type="ECO:0000313" key="6">
    <source>
        <dbReference type="EMBL" id="MDA0140098.1"/>
    </source>
</evidence>
<organism evidence="6 7">
    <name type="scientific">Solirubrobacter deserti</name>
    <dbReference type="NCBI Taxonomy" id="2282478"/>
    <lineage>
        <taxon>Bacteria</taxon>
        <taxon>Bacillati</taxon>
        <taxon>Actinomycetota</taxon>
        <taxon>Thermoleophilia</taxon>
        <taxon>Solirubrobacterales</taxon>
        <taxon>Solirubrobacteraceae</taxon>
        <taxon>Solirubrobacter</taxon>
    </lineage>
</organism>
<evidence type="ECO:0000256" key="3">
    <source>
        <dbReference type="ARBA" id="ARBA00022801"/>
    </source>
</evidence>
<evidence type="ECO:0000259" key="5">
    <source>
        <dbReference type="Pfam" id="PF09126"/>
    </source>
</evidence>
<dbReference type="Gene3D" id="1.10.10.10">
    <property type="entry name" value="Winged helix-like DNA-binding domain superfamily/Winged helix DNA-binding domain"/>
    <property type="match status" value="1"/>
</dbReference>
<dbReference type="GO" id="GO:0004519">
    <property type="term" value="F:endonuclease activity"/>
    <property type="evidence" value="ECO:0007669"/>
    <property type="project" value="UniProtKB-KW"/>
</dbReference>
<reference evidence="6" key="1">
    <citation type="submission" date="2022-10" db="EMBL/GenBank/DDBJ databases">
        <title>The WGS of Solirubrobacter sp. CPCC 204708.</title>
        <authorList>
            <person name="Jiang Z."/>
        </authorList>
    </citation>
    <scope>NUCLEOTIDE SEQUENCE</scope>
    <source>
        <strain evidence="6">CPCC 204708</strain>
    </source>
</reference>
<dbReference type="Pfam" id="PF09126">
    <property type="entry name" value="NaeI"/>
    <property type="match status" value="1"/>
</dbReference>
<dbReference type="Proteomes" id="UP001147700">
    <property type="component" value="Unassembled WGS sequence"/>
</dbReference>
<comment type="caution">
    <text evidence="6">The sequence shown here is derived from an EMBL/GenBank/DDBJ whole genome shotgun (WGS) entry which is preliminary data.</text>
</comment>
<name>A0ABT4RNV5_9ACTN</name>
<evidence type="ECO:0000256" key="4">
    <source>
        <dbReference type="SAM" id="MobiDB-lite"/>
    </source>
</evidence>
<keyword evidence="7" id="KW-1185">Reference proteome</keyword>
<sequence>MADYIRSADPDGERVGEVLRDTYDQLLDGQNTGRWDWLTLRKTEKTHMGTLVEINLHREFDFDDGDKMDYRIAGIDVDCKFSQAIGGWEMPPESLGHLCLVVWASDDLARWEAGLIRVREHLLRPGGNRDAKRRLTDEGESRILWLYDKPALPENLLLHLGEEARERIFTASSGQRRINELFRSVTGRIIRRAVILTVAMQDDSLKRARDARLPKHLGSEGYLVLGHQEQDPLVAAALDLPVPRKGEFISIRVTPHHGEPCAGVAEINGTLWRVADPHDPPGVAPQLSRVSRRTAG</sequence>
<dbReference type="SUPFAM" id="SSF52980">
    <property type="entry name" value="Restriction endonuclease-like"/>
    <property type="match status" value="1"/>
</dbReference>
<dbReference type="RefSeq" id="WP_202955984.1">
    <property type="nucleotide sequence ID" value="NZ_JAPCID010000033.1"/>
</dbReference>
<feature type="domain" description="Type II restriction enzyme NaeI" evidence="5">
    <location>
        <begin position="2"/>
        <end position="280"/>
    </location>
</feature>